<dbReference type="Ensembl" id="ENSPPAT00000051524.1">
    <property type="protein sequence ID" value="ENSPPAP00000028676.1"/>
    <property type="gene ID" value="ENSPPAG00000037373.1"/>
</dbReference>
<dbReference type="Proteomes" id="UP000240080">
    <property type="component" value="Chromosome 4"/>
</dbReference>
<keyword evidence="3" id="KW-1185">Reference proteome</keyword>
<sequence length="114" mass="13215">MDATRTSHHLEETIDNFERQKIKAIKTIFSKFITIKMLFHSKALEVYTAAYQNIQKIDEHEDLDLEVFLNSLYAPDYSSCLDMVRCVSGTGQDQQADDNEDEESDVTEEDNFLK</sequence>
<dbReference type="PANTHER" id="PTHR21223">
    <property type="entry name" value="CBY1-INTERACTING BAR DOMAIN-CONTAINING PROTEIN HOMOLOG"/>
    <property type="match status" value="1"/>
</dbReference>
<feature type="region of interest" description="Disordered" evidence="1">
    <location>
        <begin position="91"/>
        <end position="114"/>
    </location>
</feature>
<dbReference type="GO" id="GO:0035869">
    <property type="term" value="C:ciliary transition zone"/>
    <property type="evidence" value="ECO:0007669"/>
    <property type="project" value="TreeGrafter"/>
</dbReference>
<reference evidence="2" key="3">
    <citation type="submission" date="2025-09" db="UniProtKB">
        <authorList>
            <consortium name="Ensembl"/>
        </authorList>
    </citation>
    <scope>IDENTIFICATION</scope>
</reference>
<dbReference type="OMA" id="QETKWAR"/>
<dbReference type="InterPro" id="IPR009602">
    <property type="entry name" value="CBAR/FAM92"/>
</dbReference>
<reference evidence="2 3" key="1">
    <citation type="journal article" date="2012" name="Nature">
        <title>The bonobo genome compared with the chimpanzee and human genomes.</title>
        <authorList>
            <person name="Prufer K."/>
            <person name="Munch K."/>
            <person name="Hellmann I."/>
            <person name="Akagi K."/>
            <person name="Miller J.R."/>
            <person name="Walenz B."/>
            <person name="Koren S."/>
            <person name="Sutton G."/>
            <person name="Kodira C."/>
            <person name="Winer R."/>
            <person name="Knight J.R."/>
            <person name="Mullikin J.C."/>
            <person name="Meader S.J."/>
            <person name="Ponting C.P."/>
            <person name="Lunter G."/>
            <person name="Higashino S."/>
            <person name="Hobolth A."/>
            <person name="Dutheil J."/>
            <person name="Karakoc E."/>
            <person name="Alkan C."/>
            <person name="Sajjadian S."/>
            <person name="Catacchio C.R."/>
            <person name="Ventura M."/>
            <person name="Marques-Bonet T."/>
            <person name="Eichler E.E."/>
            <person name="Andre C."/>
            <person name="Atencia R."/>
            <person name="Mugisha L."/>
            <person name="Junhold J."/>
            <person name="Patterson N."/>
            <person name="Siebauer M."/>
            <person name="Good J.M."/>
            <person name="Fischer A."/>
            <person name="Ptak S.E."/>
            <person name="Lachmann M."/>
            <person name="Symer D.E."/>
            <person name="Mailund T."/>
            <person name="Schierup M.H."/>
            <person name="Andres A.M."/>
            <person name="Kelso J."/>
            <person name="Paabo S."/>
        </authorList>
    </citation>
    <scope>NUCLEOTIDE SEQUENCE [LARGE SCALE GENOMIC DNA]</scope>
</reference>
<evidence type="ECO:0000313" key="3">
    <source>
        <dbReference type="Proteomes" id="UP000240080"/>
    </source>
</evidence>
<evidence type="ECO:0000313" key="2">
    <source>
        <dbReference type="Ensembl" id="ENSPPAP00000028676.1"/>
    </source>
</evidence>
<reference evidence="2" key="2">
    <citation type="submission" date="2025-08" db="UniProtKB">
        <authorList>
            <consortium name="Ensembl"/>
        </authorList>
    </citation>
    <scope>IDENTIFICATION</scope>
</reference>
<dbReference type="GeneTree" id="ENSGT00390000010285"/>
<evidence type="ECO:0000256" key="1">
    <source>
        <dbReference type="SAM" id="MobiDB-lite"/>
    </source>
</evidence>
<proteinExistence type="predicted"/>
<protein>
    <submittedName>
        <fullName evidence="2">Uncharacterized protein</fullName>
    </submittedName>
</protein>
<dbReference type="Pfam" id="PF06730">
    <property type="entry name" value="FAM92"/>
    <property type="match status" value="1"/>
</dbReference>
<dbReference type="STRING" id="9597.ENSPPAP00000028676"/>
<dbReference type="Bgee" id="ENSPPAG00000037373">
    <property type="expression patterns" value="Expressed in testis"/>
</dbReference>
<accession>A0A2R9BPW5</accession>
<dbReference type="GO" id="GO:0060271">
    <property type="term" value="P:cilium assembly"/>
    <property type="evidence" value="ECO:0007669"/>
    <property type="project" value="TreeGrafter"/>
</dbReference>
<organism evidence="2 3">
    <name type="scientific">Pan paniscus</name>
    <name type="common">Pygmy chimpanzee</name>
    <name type="synonym">Bonobo</name>
    <dbReference type="NCBI Taxonomy" id="9597"/>
    <lineage>
        <taxon>Eukaryota</taxon>
        <taxon>Metazoa</taxon>
        <taxon>Chordata</taxon>
        <taxon>Craniata</taxon>
        <taxon>Vertebrata</taxon>
        <taxon>Euteleostomi</taxon>
        <taxon>Mammalia</taxon>
        <taxon>Eutheria</taxon>
        <taxon>Euarchontoglires</taxon>
        <taxon>Primates</taxon>
        <taxon>Haplorrhini</taxon>
        <taxon>Catarrhini</taxon>
        <taxon>Hominidae</taxon>
        <taxon>Pan</taxon>
    </lineage>
</organism>
<dbReference type="GO" id="GO:0036064">
    <property type="term" value="C:ciliary basal body"/>
    <property type="evidence" value="ECO:0007669"/>
    <property type="project" value="TreeGrafter"/>
</dbReference>
<dbReference type="PANTHER" id="PTHR21223:SF4">
    <property type="entry name" value="CBY1-INTERACTING BAR DOMAIN-CONTAINING PROTEIN 1"/>
    <property type="match status" value="1"/>
</dbReference>
<dbReference type="AlphaFoldDB" id="A0A2R9BPW5"/>
<feature type="compositionally biased region" description="Acidic residues" evidence="1">
    <location>
        <begin position="95"/>
        <end position="114"/>
    </location>
</feature>
<dbReference type="EMBL" id="AJFE02082651">
    <property type="status" value="NOT_ANNOTATED_CDS"/>
    <property type="molecule type" value="Genomic_DNA"/>
</dbReference>
<name>A0A2R9BPW5_PANPA</name>